<feature type="region of interest" description="Disordered" evidence="1">
    <location>
        <begin position="18"/>
        <end position="56"/>
    </location>
</feature>
<organism evidence="2 3">
    <name type="scientific">Effrenium voratum</name>
    <dbReference type="NCBI Taxonomy" id="2562239"/>
    <lineage>
        <taxon>Eukaryota</taxon>
        <taxon>Sar</taxon>
        <taxon>Alveolata</taxon>
        <taxon>Dinophyceae</taxon>
        <taxon>Suessiales</taxon>
        <taxon>Symbiodiniaceae</taxon>
        <taxon>Effrenium</taxon>
    </lineage>
</organism>
<dbReference type="AlphaFoldDB" id="A0AA36HKE5"/>
<sequence length="216" mass="24225">MREKISVKNTFIQIKYEEAEQPRAKKRSDSADGRLELNEDIEKSGPASDQAQQADTVCDTEVGAGTTRSVTEGPEGLGNMEVMLPQHQQQTPLLVYFLMPVQAVWFLAQQIRTPPSCRQGLAAIGLRRTRGPGPDDTDDHLCVPDQFRGQFPWRPQLQRHRSYILAPVSMLPAIEAVQQDVIRNAGSRDEKKVGLKQRTMMGGTLDELVNIVYNRN</sequence>
<protein>
    <submittedName>
        <fullName evidence="2">Uncharacterized protein</fullName>
    </submittedName>
</protein>
<dbReference type="Proteomes" id="UP001178507">
    <property type="component" value="Unassembled WGS sequence"/>
</dbReference>
<keyword evidence="3" id="KW-1185">Reference proteome</keyword>
<proteinExistence type="predicted"/>
<gene>
    <name evidence="2" type="ORF">EVOR1521_LOCUS1300</name>
</gene>
<accession>A0AA36HKE5</accession>
<reference evidence="2" key="1">
    <citation type="submission" date="2023-08" db="EMBL/GenBank/DDBJ databases">
        <authorList>
            <person name="Chen Y."/>
            <person name="Shah S."/>
            <person name="Dougan E. K."/>
            <person name="Thang M."/>
            <person name="Chan C."/>
        </authorList>
    </citation>
    <scope>NUCLEOTIDE SEQUENCE</scope>
</reference>
<feature type="compositionally biased region" description="Basic and acidic residues" evidence="1">
    <location>
        <begin position="18"/>
        <end position="43"/>
    </location>
</feature>
<evidence type="ECO:0000313" key="2">
    <source>
        <dbReference type="EMBL" id="CAJ1370820.1"/>
    </source>
</evidence>
<evidence type="ECO:0000256" key="1">
    <source>
        <dbReference type="SAM" id="MobiDB-lite"/>
    </source>
</evidence>
<evidence type="ECO:0000313" key="3">
    <source>
        <dbReference type="Proteomes" id="UP001178507"/>
    </source>
</evidence>
<comment type="caution">
    <text evidence="2">The sequence shown here is derived from an EMBL/GenBank/DDBJ whole genome shotgun (WGS) entry which is preliminary data.</text>
</comment>
<dbReference type="EMBL" id="CAUJNA010000038">
    <property type="protein sequence ID" value="CAJ1370820.1"/>
    <property type="molecule type" value="Genomic_DNA"/>
</dbReference>
<name>A0AA36HKE5_9DINO</name>